<reference evidence="11 12" key="1">
    <citation type="submission" date="2018-07" db="EMBL/GenBank/DDBJ databases">
        <title>Crenobacter cavernae sp. nov., isolated from a karst cave.</title>
        <authorList>
            <person name="Zhu H."/>
        </authorList>
    </citation>
    <scope>NUCLEOTIDE SEQUENCE [LARGE SCALE GENOMIC DNA]</scope>
    <source>
        <strain evidence="11 12">K1W11S-77</strain>
    </source>
</reference>
<evidence type="ECO:0000313" key="11">
    <source>
        <dbReference type="EMBL" id="AXK40059.1"/>
    </source>
</evidence>
<dbReference type="OrthoDB" id="9770286at2"/>
<dbReference type="PANTHER" id="PTHR43153">
    <property type="entry name" value="ELECTRON TRANSFER FLAVOPROTEIN ALPHA"/>
    <property type="match status" value="1"/>
</dbReference>
<dbReference type="Gene3D" id="3.40.50.620">
    <property type="entry name" value="HUPs"/>
    <property type="match status" value="1"/>
</dbReference>
<dbReference type="SUPFAM" id="SSF52467">
    <property type="entry name" value="DHS-like NAD/FAD-binding domain"/>
    <property type="match status" value="1"/>
</dbReference>
<organism evidence="11 12">
    <name type="scientific">Crenobacter cavernae</name>
    <dbReference type="NCBI Taxonomy" id="2290923"/>
    <lineage>
        <taxon>Bacteria</taxon>
        <taxon>Pseudomonadati</taxon>
        <taxon>Pseudomonadota</taxon>
        <taxon>Betaproteobacteria</taxon>
        <taxon>Neisseriales</taxon>
        <taxon>Neisseriaceae</taxon>
        <taxon>Crenobacter</taxon>
    </lineage>
</organism>
<dbReference type="InterPro" id="IPR029035">
    <property type="entry name" value="DHS-like_NAD/FAD-binding_dom"/>
</dbReference>
<feature type="domain" description="Electron transfer flavoprotein alpha/beta-subunit N-terminal" evidence="10">
    <location>
        <begin position="3"/>
        <end position="182"/>
    </location>
</feature>
<keyword evidence="4 9" id="KW-0274">FAD</keyword>
<dbReference type="PROSITE" id="PS00696">
    <property type="entry name" value="ETF_ALPHA"/>
    <property type="match status" value="1"/>
</dbReference>
<dbReference type="InterPro" id="IPR033947">
    <property type="entry name" value="ETF_alpha_N"/>
</dbReference>
<evidence type="ECO:0000256" key="4">
    <source>
        <dbReference type="ARBA" id="ARBA00022827"/>
    </source>
</evidence>
<dbReference type="SUPFAM" id="SSF52402">
    <property type="entry name" value="Adenine nucleotide alpha hydrolases-like"/>
    <property type="match status" value="1"/>
</dbReference>
<proteinExistence type="inferred from homology"/>
<evidence type="ECO:0000256" key="1">
    <source>
        <dbReference type="ARBA" id="ARBA00005817"/>
    </source>
</evidence>
<keyword evidence="2" id="KW-0813">Transport</keyword>
<dbReference type="FunFam" id="3.40.50.1220:FF:000001">
    <property type="entry name" value="Electron transfer flavoprotein, alpha subunit"/>
    <property type="match status" value="1"/>
</dbReference>
<feature type="binding site" evidence="9">
    <location>
        <begin position="259"/>
        <end position="266"/>
    </location>
    <ligand>
        <name>FAD</name>
        <dbReference type="ChEBI" id="CHEBI:57692"/>
    </ligand>
</feature>
<dbReference type="InterPro" id="IPR001308">
    <property type="entry name" value="ETF_a/FixB"/>
</dbReference>
<dbReference type="Proteomes" id="UP000254537">
    <property type="component" value="Chromosome"/>
</dbReference>
<dbReference type="EMBL" id="CP031337">
    <property type="protein sequence ID" value="AXK40059.1"/>
    <property type="molecule type" value="Genomic_DNA"/>
</dbReference>
<evidence type="ECO:0000256" key="7">
    <source>
        <dbReference type="ARBA" id="ARBA00068674"/>
    </source>
</evidence>
<gene>
    <name evidence="11" type="ORF">DWG20_11735</name>
</gene>
<feature type="binding site" evidence="9">
    <location>
        <begin position="242"/>
        <end position="246"/>
    </location>
    <ligand>
        <name>FAD</name>
        <dbReference type="ChEBI" id="CHEBI:57692"/>
    </ligand>
</feature>
<evidence type="ECO:0000313" key="12">
    <source>
        <dbReference type="Proteomes" id="UP000254537"/>
    </source>
</evidence>
<dbReference type="AlphaFoldDB" id="A0A345Y807"/>
<feature type="binding site" evidence="9">
    <location>
        <position position="202"/>
    </location>
    <ligand>
        <name>FAD</name>
        <dbReference type="ChEBI" id="CHEBI:57692"/>
    </ligand>
</feature>
<dbReference type="RefSeq" id="WP_115433989.1">
    <property type="nucleotide sequence ID" value="NZ_CP031337.1"/>
</dbReference>
<dbReference type="GO" id="GO:0050660">
    <property type="term" value="F:flavin adenine dinucleotide binding"/>
    <property type="evidence" value="ECO:0007669"/>
    <property type="project" value="InterPro"/>
</dbReference>
<evidence type="ECO:0000256" key="6">
    <source>
        <dbReference type="ARBA" id="ARBA00025649"/>
    </source>
</evidence>
<evidence type="ECO:0000256" key="3">
    <source>
        <dbReference type="ARBA" id="ARBA00022630"/>
    </source>
</evidence>
<dbReference type="GO" id="GO:0033539">
    <property type="term" value="P:fatty acid beta-oxidation using acyl-CoA dehydrogenase"/>
    <property type="evidence" value="ECO:0007669"/>
    <property type="project" value="TreeGrafter"/>
</dbReference>
<evidence type="ECO:0000256" key="8">
    <source>
        <dbReference type="ARBA" id="ARBA00079299"/>
    </source>
</evidence>
<dbReference type="Pfam" id="PF01012">
    <property type="entry name" value="ETF"/>
    <property type="match status" value="1"/>
</dbReference>
<dbReference type="GO" id="GO:0009055">
    <property type="term" value="F:electron transfer activity"/>
    <property type="evidence" value="ECO:0007669"/>
    <property type="project" value="InterPro"/>
</dbReference>
<feature type="binding site" evidence="9">
    <location>
        <position position="280"/>
    </location>
    <ligand>
        <name>FAD</name>
        <dbReference type="ChEBI" id="CHEBI:57692"/>
    </ligand>
</feature>
<evidence type="ECO:0000256" key="9">
    <source>
        <dbReference type="PIRSR" id="PIRSR000089-1"/>
    </source>
</evidence>
<comment type="similarity">
    <text evidence="1">Belongs to the ETF alpha-subunit/FixB family.</text>
</comment>
<dbReference type="Pfam" id="PF00766">
    <property type="entry name" value="ETF_alpha"/>
    <property type="match status" value="1"/>
</dbReference>
<comment type="cofactor">
    <cofactor evidence="9">
        <name>FAD</name>
        <dbReference type="ChEBI" id="CHEBI:57692"/>
    </cofactor>
    <text evidence="9">Binds 1 FAD per dimer.</text>
</comment>
<dbReference type="CDD" id="cd01715">
    <property type="entry name" value="ETF_alpha"/>
    <property type="match status" value="1"/>
</dbReference>
<name>A0A345Y807_9NEIS</name>
<dbReference type="InterPro" id="IPR014731">
    <property type="entry name" value="ETF_asu_C"/>
</dbReference>
<dbReference type="InterPro" id="IPR014730">
    <property type="entry name" value="ETF_a/b_N"/>
</dbReference>
<evidence type="ECO:0000256" key="2">
    <source>
        <dbReference type="ARBA" id="ARBA00022448"/>
    </source>
</evidence>
<dbReference type="PANTHER" id="PTHR43153:SF1">
    <property type="entry name" value="ELECTRON TRANSFER FLAVOPROTEIN SUBUNIT ALPHA, MITOCHONDRIAL"/>
    <property type="match status" value="1"/>
</dbReference>
<protein>
    <recommendedName>
        <fullName evidence="7">Electron transfer flavoprotein subunit alpha</fullName>
    </recommendedName>
    <alternativeName>
        <fullName evidence="8">Electron transfer flavoprotein large subunit</fullName>
    </alternativeName>
</protein>
<accession>A0A345Y807</accession>
<sequence length="311" mass="31960">MTVLILAEHDGQKLRTATRQAVSAAQAFGLPVTLLLFGADLRAVAEEAARVTGVSEVKRIEAPHLAHVLPEDVAPTLAELARDARALVAAHTPFAKNILPRVAALLDVAMLSDVVQIEACGRYVRPIYAGNLLATVENPEPVQLVTVRATAFAAAGDGGSADVESLAAPAPNAGLAEWKGESLAVSGRPDLASARVVVSGGRSLASADQFDALLGPLAGRLDAALGATRAAIDEGIAPNDWQVGQTGSVVAPELYIAIGVSGAVQHLAGMKDSKVIVAINRDPDAPIFQVADYGLVADLFDTVPKLSAALA</sequence>
<dbReference type="SMART" id="SM00893">
    <property type="entry name" value="ETF"/>
    <property type="match status" value="1"/>
</dbReference>
<keyword evidence="5" id="KW-0249">Electron transport</keyword>
<feature type="binding site" evidence="9">
    <location>
        <begin position="228"/>
        <end position="229"/>
    </location>
    <ligand>
        <name>FAD</name>
        <dbReference type="ChEBI" id="CHEBI:57692"/>
    </ligand>
</feature>
<evidence type="ECO:0000259" key="10">
    <source>
        <dbReference type="SMART" id="SM00893"/>
    </source>
</evidence>
<keyword evidence="3" id="KW-0285">Flavoprotein</keyword>
<comment type="function">
    <text evidence="6">The electron transfer flavoprotein serves as a specific electron acceptor for other dehydrogenases. It transfers the electrons to the main respiratory chain via ETF-ubiquinone oxidoreductase (ETF dehydrogenase).</text>
</comment>
<evidence type="ECO:0000256" key="5">
    <source>
        <dbReference type="ARBA" id="ARBA00022982"/>
    </source>
</evidence>
<dbReference type="InterPro" id="IPR014729">
    <property type="entry name" value="Rossmann-like_a/b/a_fold"/>
</dbReference>
<dbReference type="InterPro" id="IPR018206">
    <property type="entry name" value="ETF_asu_C_CS"/>
</dbReference>
<dbReference type="PIRSF" id="PIRSF000089">
    <property type="entry name" value="Electra_flavoP_a"/>
    <property type="match status" value="1"/>
</dbReference>
<dbReference type="Gene3D" id="3.40.50.1220">
    <property type="entry name" value="TPP-binding domain"/>
    <property type="match status" value="1"/>
</dbReference>
<dbReference type="KEGG" id="ccah:DWG20_11735"/>